<name>A0A7X5BUG3_9BACT</name>
<dbReference type="EMBL" id="JAAAPK010000003">
    <property type="protein sequence ID" value="NBC41192.1"/>
    <property type="molecule type" value="Genomic_DNA"/>
</dbReference>
<protein>
    <submittedName>
        <fullName evidence="1">Uncharacterized protein</fullName>
    </submittedName>
</protein>
<dbReference type="AlphaFoldDB" id="A0A7X5BUG3"/>
<dbReference type="Proteomes" id="UP000537825">
    <property type="component" value="Unassembled WGS sequence"/>
</dbReference>
<sequence>MYIAKQTKIVEETIPRSLAAIEVGNILFKRGYREGDTLYRVGKETWTDVMRTSSGRAAFIPPEYSRSSAAM</sequence>
<organism evidence="1 2">
    <name type="scientific">Corallococcus exiguus</name>
    <dbReference type="NCBI Taxonomy" id="83462"/>
    <lineage>
        <taxon>Bacteria</taxon>
        <taxon>Pseudomonadati</taxon>
        <taxon>Myxococcota</taxon>
        <taxon>Myxococcia</taxon>
        <taxon>Myxococcales</taxon>
        <taxon>Cystobacterineae</taxon>
        <taxon>Myxococcaceae</taxon>
        <taxon>Corallococcus</taxon>
    </lineage>
</organism>
<accession>A0A7X5BUG3</accession>
<evidence type="ECO:0000313" key="1">
    <source>
        <dbReference type="EMBL" id="NBC41192.1"/>
    </source>
</evidence>
<evidence type="ECO:0000313" key="2">
    <source>
        <dbReference type="Proteomes" id="UP000537825"/>
    </source>
</evidence>
<reference evidence="1 2" key="1">
    <citation type="submission" date="2020-01" db="EMBL/GenBank/DDBJ databases">
        <title>The draft genome sequence of Corallococcus exiguus DSM 14696.</title>
        <authorList>
            <person name="Zhang X."/>
            <person name="Zhu H."/>
        </authorList>
    </citation>
    <scope>NUCLEOTIDE SEQUENCE [LARGE SCALE GENOMIC DNA]</scope>
    <source>
        <strain evidence="1 2">DSM 14696</strain>
    </source>
</reference>
<keyword evidence="2" id="KW-1185">Reference proteome</keyword>
<proteinExistence type="predicted"/>
<comment type="caution">
    <text evidence="1">The sequence shown here is derived from an EMBL/GenBank/DDBJ whole genome shotgun (WGS) entry which is preliminary data.</text>
</comment>
<gene>
    <name evidence="1" type="ORF">GTZ93_15275</name>
</gene>
<dbReference type="RefSeq" id="WP_139921323.1">
    <property type="nucleotide sequence ID" value="NZ_CBCSLE010000099.1"/>
</dbReference>